<dbReference type="AlphaFoldDB" id="A0A2R5FP33"/>
<reference evidence="1 2" key="1">
    <citation type="submission" date="2017-06" db="EMBL/GenBank/DDBJ databases">
        <title>Genome sequencing of cyanobaciteial culture collection at National Institute for Environmental Studies (NIES).</title>
        <authorList>
            <person name="Hirose Y."/>
            <person name="Shimura Y."/>
            <person name="Fujisawa T."/>
            <person name="Nakamura Y."/>
            <person name="Kawachi M."/>
        </authorList>
    </citation>
    <scope>NUCLEOTIDE SEQUENCE [LARGE SCALE GENOMIC DNA]</scope>
    <source>
        <strain evidence="1 2">NIES-4072</strain>
    </source>
</reference>
<protein>
    <submittedName>
        <fullName evidence="1">Uncharacterized protein</fullName>
    </submittedName>
</protein>
<keyword evidence="2" id="KW-1185">Reference proteome</keyword>
<evidence type="ECO:0000313" key="1">
    <source>
        <dbReference type="EMBL" id="GBG20530.1"/>
    </source>
</evidence>
<evidence type="ECO:0000313" key="2">
    <source>
        <dbReference type="Proteomes" id="UP000245124"/>
    </source>
</evidence>
<comment type="caution">
    <text evidence="1">The sequence shown here is derived from an EMBL/GenBank/DDBJ whole genome shotgun (WGS) entry which is preliminary data.</text>
</comment>
<gene>
    <name evidence="1" type="ORF">NIES4072_42100</name>
</gene>
<dbReference type="Proteomes" id="UP000245124">
    <property type="component" value="Unassembled WGS sequence"/>
</dbReference>
<name>A0A2R5FP33_NOSCO</name>
<dbReference type="EMBL" id="BDUD01000001">
    <property type="protein sequence ID" value="GBG20530.1"/>
    <property type="molecule type" value="Genomic_DNA"/>
</dbReference>
<accession>A0A2R5FP33</accession>
<proteinExistence type="predicted"/>
<sequence length="70" mass="7912">MSPDCLSTLTLSLGLSATTRKGDRLILRDEFYIEITQLGQCDACGGLRLRQLIVQKYYQKRISMIVSCLN</sequence>
<organism evidence="1 2">
    <name type="scientific">Nostoc commune NIES-4072</name>
    <dbReference type="NCBI Taxonomy" id="2005467"/>
    <lineage>
        <taxon>Bacteria</taxon>
        <taxon>Bacillati</taxon>
        <taxon>Cyanobacteriota</taxon>
        <taxon>Cyanophyceae</taxon>
        <taxon>Nostocales</taxon>
        <taxon>Nostocaceae</taxon>
        <taxon>Nostoc</taxon>
    </lineage>
</organism>